<dbReference type="KEGG" id="asx:CDL62_13715"/>
<dbReference type="Pfam" id="PF14322">
    <property type="entry name" value="SusD-like_3"/>
    <property type="match status" value="1"/>
</dbReference>
<dbReference type="Proteomes" id="UP000191055">
    <property type="component" value="Unassembled WGS sequence"/>
</dbReference>
<name>A0A1T5F921_9BACT</name>
<evidence type="ECO:0000256" key="6">
    <source>
        <dbReference type="SAM" id="SignalP"/>
    </source>
</evidence>
<dbReference type="InterPro" id="IPR033985">
    <property type="entry name" value="SusD-like_N"/>
</dbReference>
<dbReference type="AlphaFoldDB" id="A0A1T5F921"/>
<evidence type="ECO:0000256" key="4">
    <source>
        <dbReference type="ARBA" id="ARBA00023136"/>
    </source>
</evidence>
<accession>A0A1T5F921</accession>
<evidence type="ECO:0000256" key="3">
    <source>
        <dbReference type="ARBA" id="ARBA00022729"/>
    </source>
</evidence>
<feature type="chain" id="PRO_5011984428" evidence="6">
    <location>
        <begin position="20"/>
        <end position="623"/>
    </location>
</feature>
<dbReference type="PROSITE" id="PS51257">
    <property type="entry name" value="PROKAR_LIPOPROTEIN"/>
    <property type="match status" value="1"/>
</dbReference>
<dbReference type="STRING" id="889453.SAMN03080601_01539"/>
<keyword evidence="10" id="KW-1185">Reference proteome</keyword>
<dbReference type="RefSeq" id="WP_079557305.1">
    <property type="nucleotide sequence ID" value="NZ_CP021904.1"/>
</dbReference>
<dbReference type="OrthoDB" id="5694214at2"/>
<evidence type="ECO:0000259" key="8">
    <source>
        <dbReference type="Pfam" id="PF14322"/>
    </source>
</evidence>
<proteinExistence type="inferred from homology"/>
<dbReference type="Gene3D" id="1.25.40.390">
    <property type="match status" value="1"/>
</dbReference>
<feature type="domain" description="SusD-like N-terminal" evidence="8">
    <location>
        <begin position="20"/>
        <end position="215"/>
    </location>
</feature>
<feature type="domain" description="RagB/SusD" evidence="7">
    <location>
        <begin position="270"/>
        <end position="601"/>
    </location>
</feature>
<reference evidence="9 10" key="1">
    <citation type="submission" date="2017-02" db="EMBL/GenBank/DDBJ databases">
        <authorList>
            <person name="Peterson S.W."/>
        </authorList>
    </citation>
    <scope>NUCLEOTIDE SEQUENCE [LARGE SCALE GENOMIC DNA]</scope>
    <source>
        <strain evidence="9 10">DSM 24412</strain>
    </source>
</reference>
<dbReference type="GO" id="GO:0009279">
    <property type="term" value="C:cell outer membrane"/>
    <property type="evidence" value="ECO:0007669"/>
    <property type="project" value="UniProtKB-SubCell"/>
</dbReference>
<sequence length="623" mass="71056">MKKIVFGILVFSLMFGACSDFLEEEMVGTLTQEHFSTEKGIEDLINGAYEGFRFHFAFEWSYSLTNFGTDEFTHGGGMDRAYFNNYDGALNPGEWRDLQPFWDNMFAHINQANTGIARIPEVLAGKSQHNTRLGEAYFIRGFNYLKLVEQFGGVPIKLNPTSSIELEFRRASAGEVIERVIADLRMAEQLLPNEPAQKGRAAKSAARHFLAKTYLFRASERNAEFTRSTDLDSAVFYAEQVINDPRHQLAPDFHDIFNYTTVNGPNEHLPEIIFAAQFDDNQSLLGRYGNRVHLYFPSVYFTLPGMMRDLANGREFQRLRPTNFALDVFDRSVDSRFYKSFKTAYFSNNANTLPRWTEDNAPSPELVGEPRFQVGDTSIIYIVNSLDDDRFVRADIDNAAPHTYIRNYINDEGQNATNYTLSQYPALSKHFDHNRQTPNDERGTRDGILARLAETYLIAAEAYGRKGDYAEALEFVNAIRERAAYKEGEKRKIEYYISENIPFGETGSTVEDMRATVNAFTPGTPEADQEMYPAGVTSQEQMFVHFILNERARELMGELIRWVDLSRTNTLITRATAFNAQAAPNIRDRHVLRPIPQSHLDAIQWNGRPLSADEKQAEQNPGY</sequence>
<dbReference type="SUPFAM" id="SSF48452">
    <property type="entry name" value="TPR-like"/>
    <property type="match status" value="1"/>
</dbReference>
<keyword evidence="3 6" id="KW-0732">Signal</keyword>
<keyword evidence="5" id="KW-0998">Cell outer membrane</keyword>
<organism evidence="9 10">
    <name type="scientific">Alkalitalea saponilacus</name>
    <dbReference type="NCBI Taxonomy" id="889453"/>
    <lineage>
        <taxon>Bacteria</taxon>
        <taxon>Pseudomonadati</taxon>
        <taxon>Bacteroidota</taxon>
        <taxon>Bacteroidia</taxon>
        <taxon>Marinilabiliales</taxon>
        <taxon>Marinilabiliaceae</taxon>
        <taxon>Alkalitalea</taxon>
    </lineage>
</organism>
<evidence type="ECO:0000256" key="2">
    <source>
        <dbReference type="ARBA" id="ARBA00006275"/>
    </source>
</evidence>
<gene>
    <name evidence="9" type="ORF">SAMN03080601_01539</name>
</gene>
<evidence type="ECO:0000313" key="10">
    <source>
        <dbReference type="Proteomes" id="UP000191055"/>
    </source>
</evidence>
<evidence type="ECO:0000313" key="9">
    <source>
        <dbReference type="EMBL" id="SKB92624.1"/>
    </source>
</evidence>
<evidence type="ECO:0000256" key="1">
    <source>
        <dbReference type="ARBA" id="ARBA00004442"/>
    </source>
</evidence>
<dbReference type="InterPro" id="IPR012944">
    <property type="entry name" value="SusD_RagB_dom"/>
</dbReference>
<comment type="subcellular location">
    <subcellularLocation>
        <location evidence="1">Cell outer membrane</location>
    </subcellularLocation>
</comment>
<dbReference type="Pfam" id="PF07980">
    <property type="entry name" value="SusD_RagB"/>
    <property type="match status" value="1"/>
</dbReference>
<protein>
    <submittedName>
        <fullName evidence="9">Starch-binding associating with outer membrane</fullName>
    </submittedName>
</protein>
<evidence type="ECO:0000256" key="5">
    <source>
        <dbReference type="ARBA" id="ARBA00023237"/>
    </source>
</evidence>
<dbReference type="EMBL" id="FUYV01000007">
    <property type="protein sequence ID" value="SKB92624.1"/>
    <property type="molecule type" value="Genomic_DNA"/>
</dbReference>
<keyword evidence="4" id="KW-0472">Membrane</keyword>
<evidence type="ECO:0000259" key="7">
    <source>
        <dbReference type="Pfam" id="PF07980"/>
    </source>
</evidence>
<feature type="signal peptide" evidence="6">
    <location>
        <begin position="1"/>
        <end position="19"/>
    </location>
</feature>
<dbReference type="InterPro" id="IPR011990">
    <property type="entry name" value="TPR-like_helical_dom_sf"/>
</dbReference>
<comment type="similarity">
    <text evidence="2">Belongs to the SusD family.</text>
</comment>